<evidence type="ECO:0000313" key="1">
    <source>
        <dbReference type="EMBL" id="QJB02282.1"/>
    </source>
</evidence>
<sequence length="64" mass="7884">MKIEEETTIIMEMSSEQFEHIRQGINICLKRMIEKGEYNTVLYRQIRKIFDPIDSYNQPRRYKQ</sequence>
<name>A0A6M3Y584_9ZZZZ</name>
<reference evidence="2" key="1">
    <citation type="submission" date="2020-03" db="EMBL/GenBank/DDBJ databases">
        <title>The deep terrestrial virosphere.</title>
        <authorList>
            <person name="Holmfeldt K."/>
            <person name="Nilsson E."/>
            <person name="Simone D."/>
            <person name="Lopez-Fernandez M."/>
            <person name="Wu X."/>
            <person name="de Brujin I."/>
            <person name="Lundin D."/>
            <person name="Andersson A."/>
            <person name="Bertilsson S."/>
            <person name="Dopson M."/>
        </authorList>
    </citation>
    <scope>NUCLEOTIDE SEQUENCE</scope>
    <source>
        <strain evidence="2">MM171A01080</strain>
        <strain evidence="1">MM171B01379</strain>
    </source>
</reference>
<accession>A0A6M3Y584</accession>
<protein>
    <submittedName>
        <fullName evidence="2">Uncharacterized protein</fullName>
    </submittedName>
</protein>
<proteinExistence type="predicted"/>
<dbReference type="AlphaFoldDB" id="A0A6M3Y584"/>
<organism evidence="2">
    <name type="scientific">viral metagenome</name>
    <dbReference type="NCBI Taxonomy" id="1070528"/>
    <lineage>
        <taxon>unclassified sequences</taxon>
        <taxon>metagenomes</taxon>
        <taxon>organismal metagenomes</taxon>
    </lineage>
</organism>
<evidence type="ECO:0000313" key="2">
    <source>
        <dbReference type="EMBL" id="QJI05445.1"/>
    </source>
</evidence>
<gene>
    <name evidence="2" type="ORF">MM171A01080_0007</name>
    <name evidence="1" type="ORF">MM171B01379_0002</name>
</gene>
<dbReference type="EMBL" id="MT143772">
    <property type="protein sequence ID" value="QJB02282.1"/>
    <property type="molecule type" value="Genomic_DNA"/>
</dbReference>
<dbReference type="EMBL" id="MT145201">
    <property type="protein sequence ID" value="QJI05445.1"/>
    <property type="molecule type" value="Genomic_DNA"/>
</dbReference>